<dbReference type="Gene3D" id="1.10.10.10">
    <property type="entry name" value="Winged helix-like DNA-binding domain superfamily/Winged helix DNA-binding domain"/>
    <property type="match status" value="1"/>
</dbReference>
<dbReference type="OrthoDB" id="7427954at2"/>
<comment type="caution">
    <text evidence="5">The sequence shown here is derived from an EMBL/GenBank/DDBJ whole genome shotgun (WGS) entry which is preliminary data.</text>
</comment>
<evidence type="ECO:0000313" key="6">
    <source>
        <dbReference type="Proteomes" id="UP000249842"/>
    </source>
</evidence>
<dbReference type="PANTHER" id="PTHR33164:SF64">
    <property type="entry name" value="TRANSCRIPTIONAL REGULATOR SLYA"/>
    <property type="match status" value="1"/>
</dbReference>
<dbReference type="InterPro" id="IPR036388">
    <property type="entry name" value="WH-like_DNA-bd_sf"/>
</dbReference>
<proteinExistence type="predicted"/>
<dbReference type="EMBL" id="QFYP01000001">
    <property type="protein sequence ID" value="RAK59445.1"/>
    <property type="molecule type" value="Genomic_DNA"/>
</dbReference>
<evidence type="ECO:0000256" key="3">
    <source>
        <dbReference type="ARBA" id="ARBA00023163"/>
    </source>
</evidence>
<dbReference type="InterPro" id="IPR000835">
    <property type="entry name" value="HTH_MarR-typ"/>
</dbReference>
<dbReference type="RefSeq" id="WP_111456738.1">
    <property type="nucleotide sequence ID" value="NZ_QFYP01000001.1"/>
</dbReference>
<dbReference type="GO" id="GO:0003700">
    <property type="term" value="F:DNA-binding transcription factor activity"/>
    <property type="evidence" value="ECO:0007669"/>
    <property type="project" value="InterPro"/>
</dbReference>
<feature type="domain" description="HTH marR-type" evidence="4">
    <location>
        <begin position="14"/>
        <end position="147"/>
    </location>
</feature>
<dbReference type="SUPFAM" id="SSF46785">
    <property type="entry name" value="Winged helix' DNA-binding domain"/>
    <property type="match status" value="1"/>
</dbReference>
<evidence type="ECO:0000256" key="2">
    <source>
        <dbReference type="ARBA" id="ARBA00023125"/>
    </source>
</evidence>
<dbReference type="PANTHER" id="PTHR33164">
    <property type="entry name" value="TRANSCRIPTIONAL REGULATOR, MARR FAMILY"/>
    <property type="match status" value="1"/>
</dbReference>
<gene>
    <name evidence="5" type="ORF">DJ021_06305</name>
</gene>
<keyword evidence="6" id="KW-1185">Reference proteome</keyword>
<dbReference type="AlphaFoldDB" id="A0A328AYS0"/>
<dbReference type="PRINTS" id="PR00598">
    <property type="entry name" value="HTHMARR"/>
</dbReference>
<name>A0A328AYS0_9CAUL</name>
<evidence type="ECO:0000259" key="4">
    <source>
        <dbReference type="PROSITE" id="PS50995"/>
    </source>
</evidence>
<dbReference type="Proteomes" id="UP000249842">
    <property type="component" value="Unassembled WGS sequence"/>
</dbReference>
<protein>
    <submittedName>
        <fullName evidence="5">MarR family transcriptional regulator</fullName>
    </submittedName>
</protein>
<accession>A0A328AYS0</accession>
<dbReference type="GO" id="GO:0003677">
    <property type="term" value="F:DNA binding"/>
    <property type="evidence" value="ECO:0007669"/>
    <property type="project" value="UniProtKB-KW"/>
</dbReference>
<evidence type="ECO:0000313" key="5">
    <source>
        <dbReference type="EMBL" id="RAK59445.1"/>
    </source>
</evidence>
<keyword evidence="3" id="KW-0804">Transcription</keyword>
<dbReference type="GO" id="GO:0006950">
    <property type="term" value="P:response to stress"/>
    <property type="evidence" value="ECO:0007669"/>
    <property type="project" value="TreeGrafter"/>
</dbReference>
<evidence type="ECO:0000256" key="1">
    <source>
        <dbReference type="ARBA" id="ARBA00023015"/>
    </source>
</evidence>
<organism evidence="5 6">
    <name type="scientific">Phenylobacterium hankyongense</name>
    <dbReference type="NCBI Taxonomy" id="1813876"/>
    <lineage>
        <taxon>Bacteria</taxon>
        <taxon>Pseudomonadati</taxon>
        <taxon>Pseudomonadota</taxon>
        <taxon>Alphaproteobacteria</taxon>
        <taxon>Caulobacterales</taxon>
        <taxon>Caulobacteraceae</taxon>
        <taxon>Phenylobacterium</taxon>
    </lineage>
</organism>
<reference evidence="6" key="1">
    <citation type="submission" date="2018-05" db="EMBL/GenBank/DDBJ databases">
        <authorList>
            <person name="Li X."/>
        </authorList>
    </citation>
    <scope>NUCLEOTIDE SEQUENCE [LARGE SCALE GENOMIC DNA]</scope>
    <source>
        <strain evidence="6">HKS-05</strain>
    </source>
</reference>
<dbReference type="InterPro" id="IPR039422">
    <property type="entry name" value="MarR/SlyA-like"/>
</dbReference>
<keyword evidence="1" id="KW-0805">Transcription regulation</keyword>
<sequence length="152" mass="17052">MQTCEAERDDEDVCGVLTQGLILVGRRWRTRLNERLKAIGQTDARCAALAEIARAPQGMPQRELSERLGVEEPTVVRLVDALEAQGWVERRARADDRRVKVLVIKPSAMPVLRQAKEIVTGLEQEMFAEMSADDLASCVMILRRLSGRLARV</sequence>
<keyword evidence="2" id="KW-0238">DNA-binding</keyword>
<dbReference type="SMART" id="SM00347">
    <property type="entry name" value="HTH_MARR"/>
    <property type="match status" value="1"/>
</dbReference>
<dbReference type="Pfam" id="PF12802">
    <property type="entry name" value="MarR_2"/>
    <property type="match status" value="1"/>
</dbReference>
<dbReference type="PROSITE" id="PS50995">
    <property type="entry name" value="HTH_MARR_2"/>
    <property type="match status" value="1"/>
</dbReference>
<dbReference type="InterPro" id="IPR036390">
    <property type="entry name" value="WH_DNA-bd_sf"/>
</dbReference>